<dbReference type="Pfam" id="PF00472">
    <property type="entry name" value="RF-1"/>
    <property type="match status" value="1"/>
</dbReference>
<dbReference type="InterPro" id="IPR052104">
    <property type="entry name" value="Mito_Release_Factor_mL62"/>
</dbReference>
<reference evidence="5" key="3">
    <citation type="submission" date="2025-04" db="UniProtKB">
        <authorList>
            <consortium name="RefSeq"/>
        </authorList>
    </citation>
    <scope>IDENTIFICATION</scope>
    <source>
        <strain evidence="5">CBS 304.34</strain>
    </source>
</reference>
<evidence type="ECO:0000313" key="5">
    <source>
        <dbReference type="RefSeq" id="XP_033581583.1"/>
    </source>
</evidence>
<dbReference type="GO" id="GO:0016150">
    <property type="term" value="F:translation release factor activity, codon nonspecific"/>
    <property type="evidence" value="ECO:0007669"/>
    <property type="project" value="TreeGrafter"/>
</dbReference>
<evidence type="ECO:0000313" key="3">
    <source>
        <dbReference type="EMBL" id="KAF2814619.1"/>
    </source>
</evidence>
<evidence type="ECO:0000256" key="1">
    <source>
        <dbReference type="SAM" id="MobiDB-lite"/>
    </source>
</evidence>
<dbReference type="AlphaFoldDB" id="A0A6A6Z1L6"/>
<name>A0A6A6Z1L6_9PEZI</name>
<proteinExistence type="predicted"/>
<reference evidence="3 5" key="1">
    <citation type="journal article" date="2020" name="Stud. Mycol.">
        <title>101 Dothideomycetes genomes: a test case for predicting lifestyles and emergence of pathogens.</title>
        <authorList>
            <person name="Haridas S."/>
            <person name="Albert R."/>
            <person name="Binder M."/>
            <person name="Bloem J."/>
            <person name="Labutti K."/>
            <person name="Salamov A."/>
            <person name="Andreopoulos B."/>
            <person name="Baker S."/>
            <person name="Barry K."/>
            <person name="Bills G."/>
            <person name="Bluhm B."/>
            <person name="Cannon C."/>
            <person name="Castanera R."/>
            <person name="Culley D."/>
            <person name="Daum C."/>
            <person name="Ezra D."/>
            <person name="Gonzalez J."/>
            <person name="Henrissat B."/>
            <person name="Kuo A."/>
            <person name="Liang C."/>
            <person name="Lipzen A."/>
            <person name="Lutzoni F."/>
            <person name="Magnuson J."/>
            <person name="Mondo S."/>
            <person name="Nolan M."/>
            <person name="Ohm R."/>
            <person name="Pangilinan J."/>
            <person name="Park H.-J."/>
            <person name="Ramirez L."/>
            <person name="Alfaro M."/>
            <person name="Sun H."/>
            <person name="Tritt A."/>
            <person name="Yoshinaga Y."/>
            <person name="Zwiers L.-H."/>
            <person name="Turgeon B."/>
            <person name="Goodwin S."/>
            <person name="Spatafora J."/>
            <person name="Crous P."/>
            <person name="Grigoriev I."/>
        </authorList>
    </citation>
    <scope>NUCLEOTIDE SEQUENCE</scope>
    <source>
        <strain evidence="3 5">CBS 304.34</strain>
    </source>
</reference>
<keyword evidence="4" id="KW-1185">Reference proteome</keyword>
<accession>A0A6A6Z1L6</accession>
<gene>
    <name evidence="3 5" type="ORF">BDZ99DRAFT_379348</name>
</gene>
<feature type="compositionally biased region" description="Basic residues" evidence="1">
    <location>
        <begin position="174"/>
        <end position="187"/>
    </location>
</feature>
<dbReference type="Gene3D" id="3.30.160.20">
    <property type="match status" value="1"/>
</dbReference>
<keyword evidence="3 5" id="KW-0378">Hydrolase</keyword>
<dbReference type="RefSeq" id="XP_033581583.1">
    <property type="nucleotide sequence ID" value="XM_033715145.1"/>
</dbReference>
<dbReference type="GO" id="GO:0070126">
    <property type="term" value="P:mitochondrial translational termination"/>
    <property type="evidence" value="ECO:0007669"/>
    <property type="project" value="TreeGrafter"/>
</dbReference>
<dbReference type="PANTHER" id="PTHR11075:SF54">
    <property type="entry name" value="LARGE RIBOSOMAL SUBUNIT PROTEIN ML62"/>
    <property type="match status" value="1"/>
</dbReference>
<dbReference type="GeneID" id="54456038"/>
<organism evidence="3">
    <name type="scientific">Mytilinidion resinicola</name>
    <dbReference type="NCBI Taxonomy" id="574789"/>
    <lineage>
        <taxon>Eukaryota</taxon>
        <taxon>Fungi</taxon>
        <taxon>Dikarya</taxon>
        <taxon>Ascomycota</taxon>
        <taxon>Pezizomycotina</taxon>
        <taxon>Dothideomycetes</taxon>
        <taxon>Pleosporomycetidae</taxon>
        <taxon>Mytilinidiales</taxon>
        <taxon>Mytilinidiaceae</taxon>
        <taxon>Mytilinidion</taxon>
    </lineage>
</organism>
<evidence type="ECO:0000313" key="4">
    <source>
        <dbReference type="Proteomes" id="UP000504636"/>
    </source>
</evidence>
<dbReference type="InterPro" id="IPR000352">
    <property type="entry name" value="Pep_chain_release_fac_I"/>
</dbReference>
<dbReference type="OrthoDB" id="270639at2759"/>
<dbReference type="Proteomes" id="UP000504636">
    <property type="component" value="Unplaced"/>
</dbReference>
<feature type="region of interest" description="Disordered" evidence="1">
    <location>
        <begin position="148"/>
        <end position="194"/>
    </location>
</feature>
<dbReference type="EMBL" id="MU003694">
    <property type="protein sequence ID" value="KAF2814619.1"/>
    <property type="molecule type" value="Genomic_DNA"/>
</dbReference>
<protein>
    <submittedName>
        <fullName evidence="3 5">Peptidyl-tRNA hydrolase domain-containing protein</fullName>
    </submittedName>
</protein>
<reference evidence="5" key="2">
    <citation type="submission" date="2020-04" db="EMBL/GenBank/DDBJ databases">
        <authorList>
            <consortium name="NCBI Genome Project"/>
        </authorList>
    </citation>
    <scope>NUCLEOTIDE SEQUENCE</scope>
    <source>
        <strain evidence="5">CBS 304.34</strain>
    </source>
</reference>
<dbReference type="GO" id="GO:0004045">
    <property type="term" value="F:peptidyl-tRNA hydrolase activity"/>
    <property type="evidence" value="ECO:0007669"/>
    <property type="project" value="TreeGrafter"/>
</dbReference>
<sequence>MLRCPARPFVPLASAQSLLLPAALRLFASQRLAGDATADDIQAARRWLEKLDPDTIPKAICDLSFSRSSGPGGQNVNKVNSKATLKLEVNKLLAHVPSLLHFPIRSSRYYAPRSNSIIIQADDSRKQNDNTHSCFAKLHNLIVEAGREALPGQTSPEQSRRVKNLQKSENEHRLKAKKMHSSKKSTRRASGNSD</sequence>
<feature type="domain" description="Prokaryotic-type class I peptide chain release factors" evidence="2">
    <location>
        <begin position="55"/>
        <end position="187"/>
    </location>
</feature>
<evidence type="ECO:0000259" key="2">
    <source>
        <dbReference type="Pfam" id="PF00472"/>
    </source>
</evidence>
<dbReference type="SUPFAM" id="SSF110916">
    <property type="entry name" value="Peptidyl-tRNA hydrolase domain-like"/>
    <property type="match status" value="1"/>
</dbReference>
<dbReference type="GO" id="GO:0005762">
    <property type="term" value="C:mitochondrial large ribosomal subunit"/>
    <property type="evidence" value="ECO:0007669"/>
    <property type="project" value="TreeGrafter"/>
</dbReference>
<dbReference type="PANTHER" id="PTHR11075">
    <property type="entry name" value="PEPTIDE CHAIN RELEASE FACTOR"/>
    <property type="match status" value="1"/>
</dbReference>